<dbReference type="EMBL" id="HP429168">
    <property type="protein sequence ID" value="ADN23563.1"/>
    <property type="molecule type" value="mRNA"/>
</dbReference>
<protein>
    <submittedName>
        <fullName evidence="1">Lipocalin superfamily member subgroup B</fullName>
    </submittedName>
</protein>
<dbReference type="SUPFAM" id="SSF50814">
    <property type="entry name" value="Lipocalins"/>
    <property type="match status" value="1"/>
</dbReference>
<dbReference type="Gene3D" id="2.40.128.20">
    <property type="match status" value="1"/>
</dbReference>
<evidence type="ECO:0000313" key="1">
    <source>
        <dbReference type="EMBL" id="ADN23563.1"/>
    </source>
</evidence>
<sequence length="174" mass="19742">RGAWTFMTSGPIYLSMSSSALPNVSCVRAEATDINETAKTLTHKVYVKLRHDDLSEWILKHASYTPTKVSGQGRVLAFTSTDKDTGAVTRYSFALKTPDCAVVIKTRDIQGRTRSPGLVGSTELWVNDRFFKKDLAACYQQFFELCKCNRNVTRYDVNECRNLYKYPEENQESC</sequence>
<dbReference type="AlphaFoldDB" id="E2J6X5"/>
<feature type="non-terminal residue" evidence="1">
    <location>
        <position position="1"/>
    </location>
</feature>
<dbReference type="Pfam" id="PF02098">
    <property type="entry name" value="His_binding"/>
    <property type="match status" value="1"/>
</dbReference>
<dbReference type="InterPro" id="IPR012674">
    <property type="entry name" value="Calycin"/>
</dbReference>
<dbReference type="GO" id="GO:0043176">
    <property type="term" value="F:amine binding"/>
    <property type="evidence" value="ECO:0007669"/>
    <property type="project" value="InterPro"/>
</dbReference>
<dbReference type="GO" id="GO:0030682">
    <property type="term" value="P:symbiont-mediated perturbation of host defenses"/>
    <property type="evidence" value="ECO:0007669"/>
    <property type="project" value="InterPro"/>
</dbReference>
<reference evidence="1" key="1">
    <citation type="journal article" date="2011" name="J. Proteomics">
        <title>An insight into the sialotranscriptome and proteome of the coarse bontlegged tick, Hyalomma marginatum rufipes.</title>
        <authorList>
            <person name="Francischetti I.M."/>
            <person name="Anderson J.M."/>
            <person name="Manoukis N."/>
            <person name="Pham V.M."/>
            <person name="Ribeiro J.M."/>
        </authorList>
    </citation>
    <scope>NUCLEOTIDE SEQUENCE</scope>
    <source>
        <tissue evidence="1">Salivary gland</tissue>
    </source>
</reference>
<accession>E2J6X5</accession>
<dbReference type="InterPro" id="IPR002970">
    <property type="entry name" value="Tick_his-bd"/>
</dbReference>
<name>E2J6X5_HYARU</name>
<proteinExistence type="evidence at transcript level"/>
<organism evidence="1">
    <name type="scientific">Hyalomma rufipes</name>
    <name type="common">Tick</name>
    <name type="synonym">Hyalomma marginatum rufipes</name>
    <dbReference type="NCBI Taxonomy" id="72862"/>
    <lineage>
        <taxon>Eukaryota</taxon>
        <taxon>Metazoa</taxon>
        <taxon>Ecdysozoa</taxon>
        <taxon>Arthropoda</taxon>
        <taxon>Chelicerata</taxon>
        <taxon>Arachnida</taxon>
        <taxon>Acari</taxon>
        <taxon>Parasitiformes</taxon>
        <taxon>Ixodida</taxon>
        <taxon>Ixodoidea</taxon>
        <taxon>Ixodidae</taxon>
        <taxon>Hyalomminae</taxon>
        <taxon>Hyalomma</taxon>
    </lineage>
</organism>